<dbReference type="InterPro" id="IPR023187">
    <property type="entry name" value="Tscrpt_reg_MarR-type_CS"/>
</dbReference>
<dbReference type="InterPro" id="IPR036388">
    <property type="entry name" value="WH-like_DNA-bd_sf"/>
</dbReference>
<dbReference type="GO" id="GO:0003677">
    <property type="term" value="F:DNA binding"/>
    <property type="evidence" value="ECO:0007669"/>
    <property type="project" value="UniProtKB-KW"/>
</dbReference>
<dbReference type="PANTHER" id="PTHR42756:SF1">
    <property type="entry name" value="TRANSCRIPTIONAL REPRESSOR OF EMRAB OPERON"/>
    <property type="match status" value="1"/>
</dbReference>
<organism evidence="5 6">
    <name type="scientific">Escherichia coli</name>
    <dbReference type="NCBI Taxonomy" id="562"/>
    <lineage>
        <taxon>Bacteria</taxon>
        <taxon>Pseudomonadati</taxon>
        <taxon>Pseudomonadota</taxon>
        <taxon>Gammaproteobacteria</taxon>
        <taxon>Enterobacterales</taxon>
        <taxon>Enterobacteriaceae</taxon>
        <taxon>Escherichia</taxon>
    </lineage>
</organism>
<reference evidence="5 6" key="1">
    <citation type="submission" date="2020-02" db="EMBL/GenBank/DDBJ databases">
        <authorList>
            <person name="Subbiah M."/>
            <person name="Call D."/>
        </authorList>
    </citation>
    <scope>NUCLEOTIDE SEQUENCE [LARGE SCALE GENOMIC DNA]</scope>
    <source>
        <strain evidence="5 6">8375wC2</strain>
    </source>
</reference>
<evidence type="ECO:0000259" key="4">
    <source>
        <dbReference type="PROSITE" id="PS50995"/>
    </source>
</evidence>
<dbReference type="PRINTS" id="PR00598">
    <property type="entry name" value="HTHMARR"/>
</dbReference>
<dbReference type="GO" id="GO:0003700">
    <property type="term" value="F:DNA-binding transcription factor activity"/>
    <property type="evidence" value="ECO:0007669"/>
    <property type="project" value="InterPro"/>
</dbReference>
<dbReference type="CDD" id="cd00090">
    <property type="entry name" value="HTH_ARSR"/>
    <property type="match status" value="1"/>
</dbReference>
<dbReference type="InterPro" id="IPR000835">
    <property type="entry name" value="HTH_MarR-typ"/>
</dbReference>
<name>A0A8T6PYU5_ECOLX</name>
<dbReference type="EMBL" id="JAAGYI010000110">
    <property type="protein sequence ID" value="NEM88607.1"/>
    <property type="molecule type" value="Genomic_DNA"/>
</dbReference>
<keyword evidence="2" id="KW-0238">DNA-binding</keyword>
<dbReference type="SUPFAM" id="SSF46785">
    <property type="entry name" value="Winged helix' DNA-binding domain"/>
    <property type="match status" value="1"/>
</dbReference>
<feature type="non-terminal residue" evidence="5">
    <location>
        <position position="125"/>
    </location>
</feature>
<comment type="caution">
    <text evidence="5">The sequence shown here is derived from an EMBL/GenBank/DDBJ whole genome shotgun (WGS) entry which is preliminary data.</text>
</comment>
<evidence type="ECO:0000256" key="1">
    <source>
        <dbReference type="ARBA" id="ARBA00023015"/>
    </source>
</evidence>
<evidence type="ECO:0000313" key="5">
    <source>
        <dbReference type="EMBL" id="NEM88607.1"/>
    </source>
</evidence>
<dbReference type="PROSITE" id="PS01117">
    <property type="entry name" value="HTH_MARR_1"/>
    <property type="match status" value="1"/>
</dbReference>
<dbReference type="PANTHER" id="PTHR42756">
    <property type="entry name" value="TRANSCRIPTIONAL REGULATOR, MARR"/>
    <property type="match status" value="1"/>
</dbReference>
<accession>A0A8T6PYU5</accession>
<feature type="domain" description="HTH marR-type" evidence="4">
    <location>
        <begin position="25"/>
        <end position="125"/>
    </location>
</feature>
<evidence type="ECO:0000256" key="3">
    <source>
        <dbReference type="ARBA" id="ARBA00023163"/>
    </source>
</evidence>
<dbReference type="Pfam" id="PF01047">
    <property type="entry name" value="MarR"/>
    <property type="match status" value="1"/>
</dbReference>
<sequence>MDSIKLLDKVIIYQQQNEQSYPAQEHLLLQLCMRVTKKLTDNINSSLKEDGINDTTLMVLALLSSADNFCLPPTELSEKLDISRTNITRVCDSLEKFGFIRRMESKEDRRSKNIYLTPDGDLFLQ</sequence>
<protein>
    <submittedName>
        <fullName evidence="5">MarR family transcriptional regulator</fullName>
    </submittedName>
</protein>
<dbReference type="PROSITE" id="PS50995">
    <property type="entry name" value="HTH_MARR_2"/>
    <property type="match status" value="1"/>
</dbReference>
<dbReference type="Gene3D" id="1.10.10.10">
    <property type="entry name" value="Winged helix-like DNA-binding domain superfamily/Winged helix DNA-binding domain"/>
    <property type="match status" value="1"/>
</dbReference>
<proteinExistence type="predicted"/>
<evidence type="ECO:0000256" key="2">
    <source>
        <dbReference type="ARBA" id="ARBA00023125"/>
    </source>
</evidence>
<keyword evidence="3" id="KW-0804">Transcription</keyword>
<dbReference type="Proteomes" id="UP000469708">
    <property type="component" value="Unassembled WGS sequence"/>
</dbReference>
<dbReference type="InterPro" id="IPR036390">
    <property type="entry name" value="WH_DNA-bd_sf"/>
</dbReference>
<gene>
    <name evidence="5" type="ORF">G3V95_24665</name>
</gene>
<keyword evidence="1" id="KW-0805">Transcription regulation</keyword>
<dbReference type="AlphaFoldDB" id="A0A8T6PYU5"/>
<dbReference type="SMART" id="SM00347">
    <property type="entry name" value="HTH_MARR"/>
    <property type="match status" value="1"/>
</dbReference>
<evidence type="ECO:0000313" key="6">
    <source>
        <dbReference type="Proteomes" id="UP000469708"/>
    </source>
</evidence>
<dbReference type="InterPro" id="IPR011991">
    <property type="entry name" value="ArsR-like_HTH"/>
</dbReference>